<name>A0A9D4R5G6_DREPO</name>
<organism evidence="1 2">
    <name type="scientific">Dreissena polymorpha</name>
    <name type="common">Zebra mussel</name>
    <name type="synonym">Mytilus polymorpha</name>
    <dbReference type="NCBI Taxonomy" id="45954"/>
    <lineage>
        <taxon>Eukaryota</taxon>
        <taxon>Metazoa</taxon>
        <taxon>Spiralia</taxon>
        <taxon>Lophotrochozoa</taxon>
        <taxon>Mollusca</taxon>
        <taxon>Bivalvia</taxon>
        <taxon>Autobranchia</taxon>
        <taxon>Heteroconchia</taxon>
        <taxon>Euheterodonta</taxon>
        <taxon>Imparidentia</taxon>
        <taxon>Neoheterodontei</taxon>
        <taxon>Myida</taxon>
        <taxon>Dreissenoidea</taxon>
        <taxon>Dreissenidae</taxon>
        <taxon>Dreissena</taxon>
    </lineage>
</organism>
<reference evidence="1" key="1">
    <citation type="journal article" date="2019" name="bioRxiv">
        <title>The Genome of the Zebra Mussel, Dreissena polymorpha: A Resource for Invasive Species Research.</title>
        <authorList>
            <person name="McCartney M.A."/>
            <person name="Auch B."/>
            <person name="Kono T."/>
            <person name="Mallez S."/>
            <person name="Zhang Y."/>
            <person name="Obille A."/>
            <person name="Becker A."/>
            <person name="Abrahante J.E."/>
            <person name="Garbe J."/>
            <person name="Badalamenti J.P."/>
            <person name="Herman A."/>
            <person name="Mangelson H."/>
            <person name="Liachko I."/>
            <person name="Sullivan S."/>
            <person name="Sone E.D."/>
            <person name="Koren S."/>
            <person name="Silverstein K.A.T."/>
            <person name="Beckman K.B."/>
            <person name="Gohl D.M."/>
        </authorList>
    </citation>
    <scope>NUCLEOTIDE SEQUENCE</scope>
    <source>
        <strain evidence="1">Duluth1</strain>
        <tissue evidence="1">Whole animal</tissue>
    </source>
</reference>
<dbReference type="Proteomes" id="UP000828390">
    <property type="component" value="Unassembled WGS sequence"/>
</dbReference>
<evidence type="ECO:0000313" key="2">
    <source>
        <dbReference type="Proteomes" id="UP000828390"/>
    </source>
</evidence>
<accession>A0A9D4R5G6</accession>
<sequence>MSQSDEAVKTGSCHGRSFLAALIDVTGADVSATVKEKTFPDEAPAVEKERYTIDGVFKK</sequence>
<comment type="caution">
    <text evidence="1">The sequence shown here is derived from an EMBL/GenBank/DDBJ whole genome shotgun (WGS) entry which is preliminary data.</text>
</comment>
<keyword evidence="2" id="KW-1185">Reference proteome</keyword>
<dbReference type="AlphaFoldDB" id="A0A9D4R5G6"/>
<gene>
    <name evidence="1" type="ORF">DPMN_097157</name>
</gene>
<evidence type="ECO:0000313" key="1">
    <source>
        <dbReference type="EMBL" id="KAH3854612.1"/>
    </source>
</evidence>
<reference evidence="1" key="2">
    <citation type="submission" date="2020-11" db="EMBL/GenBank/DDBJ databases">
        <authorList>
            <person name="McCartney M.A."/>
            <person name="Auch B."/>
            <person name="Kono T."/>
            <person name="Mallez S."/>
            <person name="Becker A."/>
            <person name="Gohl D.M."/>
            <person name="Silverstein K.A.T."/>
            <person name="Koren S."/>
            <person name="Bechman K.B."/>
            <person name="Herman A."/>
            <person name="Abrahante J.E."/>
            <person name="Garbe J."/>
        </authorList>
    </citation>
    <scope>NUCLEOTIDE SEQUENCE</scope>
    <source>
        <strain evidence="1">Duluth1</strain>
        <tissue evidence="1">Whole animal</tissue>
    </source>
</reference>
<protein>
    <submittedName>
        <fullName evidence="1">Uncharacterized protein</fullName>
    </submittedName>
</protein>
<dbReference type="EMBL" id="JAIWYP010000003">
    <property type="protein sequence ID" value="KAH3854612.1"/>
    <property type="molecule type" value="Genomic_DNA"/>
</dbReference>
<proteinExistence type="predicted"/>